<sequence length="157" mass="17080">MVPDDMLAIQEWHMANEGLDTRLVCQSCHSADIQPITTSATHQPCGNPTRAVRYLCSNCNMVHDEVALPPIPPCPLPLSILQAVSIAPAGIPAFLSLLIDYETLEACVRALLTGKSVGTDGIPREFYKYGPRLLLELLHAAFNAYLSGKRPTICGHE</sequence>
<reference evidence="1" key="1">
    <citation type="submission" date="2021-01" db="EMBL/GenBank/DDBJ databases">
        <authorList>
            <person name="Corre E."/>
            <person name="Pelletier E."/>
            <person name="Niang G."/>
            <person name="Scheremetjew M."/>
            <person name="Finn R."/>
            <person name="Kale V."/>
            <person name="Holt S."/>
            <person name="Cochrane G."/>
            <person name="Meng A."/>
            <person name="Brown T."/>
            <person name="Cohen L."/>
        </authorList>
    </citation>
    <scope>NUCLEOTIDE SEQUENCE</scope>
    <source>
        <strain evidence="1">CCAP979/52</strain>
    </source>
</reference>
<name>A0A7S0M8E9_9CRYP</name>
<proteinExistence type="predicted"/>
<evidence type="ECO:0000313" key="1">
    <source>
        <dbReference type="EMBL" id="CAD8633705.1"/>
    </source>
</evidence>
<dbReference type="EMBL" id="HBEZ01020539">
    <property type="protein sequence ID" value="CAD8633705.1"/>
    <property type="molecule type" value="Transcribed_RNA"/>
</dbReference>
<dbReference type="AlphaFoldDB" id="A0A7S0M8E9"/>
<gene>
    <name evidence="1" type="ORF">CCUR1050_LOCUS11386</name>
</gene>
<organism evidence="1">
    <name type="scientific">Cryptomonas curvata</name>
    <dbReference type="NCBI Taxonomy" id="233186"/>
    <lineage>
        <taxon>Eukaryota</taxon>
        <taxon>Cryptophyceae</taxon>
        <taxon>Cryptomonadales</taxon>
        <taxon>Cryptomonadaceae</taxon>
        <taxon>Cryptomonas</taxon>
    </lineage>
</organism>
<protein>
    <submittedName>
        <fullName evidence="1">Uncharacterized protein</fullName>
    </submittedName>
</protein>
<accession>A0A7S0M8E9</accession>